<keyword evidence="2" id="KW-1185">Reference proteome</keyword>
<dbReference type="HOGENOM" id="CLU_1300071_0_0_1"/>
<dbReference type="Proteomes" id="UP000054538">
    <property type="component" value="Unassembled WGS sequence"/>
</dbReference>
<sequence>MSLKTISHRPSTTKFVITYESRFSSSRNLRLRVGTAPSTRIDLTGSGINSVGPAFSHHQKPTLSECWGFSRNPSPSLASHSHRMIQKCTLQSVFVEILEGLIAPQIESFPIITVITSGTNCAAQYRRYPVSPRLIVIAALPCFSARRATKWSVHTGLSRNRNLPPSHAHRKNPVDLYPLPSSQAPLIHEMSGNCPPHIPTHVNITNEDIFLY</sequence>
<proteinExistence type="predicted"/>
<dbReference type="InParanoid" id="A0A0D0D596"/>
<name>A0A0D0D596_9AGAM</name>
<evidence type="ECO:0000313" key="1">
    <source>
        <dbReference type="EMBL" id="KIK91802.1"/>
    </source>
</evidence>
<dbReference type="EMBL" id="KN825347">
    <property type="protein sequence ID" value="KIK91802.1"/>
    <property type="molecule type" value="Genomic_DNA"/>
</dbReference>
<protein>
    <submittedName>
        <fullName evidence="1">Uncharacterized protein</fullName>
    </submittedName>
</protein>
<organism evidence="1 2">
    <name type="scientific">Paxillus rubicundulus Ve08.2h10</name>
    <dbReference type="NCBI Taxonomy" id="930991"/>
    <lineage>
        <taxon>Eukaryota</taxon>
        <taxon>Fungi</taxon>
        <taxon>Dikarya</taxon>
        <taxon>Basidiomycota</taxon>
        <taxon>Agaricomycotina</taxon>
        <taxon>Agaricomycetes</taxon>
        <taxon>Agaricomycetidae</taxon>
        <taxon>Boletales</taxon>
        <taxon>Paxilineae</taxon>
        <taxon>Paxillaceae</taxon>
        <taxon>Paxillus</taxon>
    </lineage>
</organism>
<reference evidence="1 2" key="1">
    <citation type="submission" date="2014-04" db="EMBL/GenBank/DDBJ databases">
        <authorList>
            <consortium name="DOE Joint Genome Institute"/>
            <person name="Kuo A."/>
            <person name="Kohler A."/>
            <person name="Jargeat P."/>
            <person name="Nagy L.G."/>
            <person name="Floudas D."/>
            <person name="Copeland A."/>
            <person name="Barry K.W."/>
            <person name="Cichocki N."/>
            <person name="Veneault-Fourrey C."/>
            <person name="LaButti K."/>
            <person name="Lindquist E.A."/>
            <person name="Lipzen A."/>
            <person name="Lundell T."/>
            <person name="Morin E."/>
            <person name="Murat C."/>
            <person name="Sun H."/>
            <person name="Tunlid A."/>
            <person name="Henrissat B."/>
            <person name="Grigoriev I.V."/>
            <person name="Hibbett D.S."/>
            <person name="Martin F."/>
            <person name="Nordberg H.P."/>
            <person name="Cantor M.N."/>
            <person name="Hua S.X."/>
        </authorList>
    </citation>
    <scope>NUCLEOTIDE SEQUENCE [LARGE SCALE GENOMIC DNA]</scope>
    <source>
        <strain evidence="1 2">Ve08.2h10</strain>
    </source>
</reference>
<dbReference type="AlphaFoldDB" id="A0A0D0D596"/>
<accession>A0A0D0D596</accession>
<evidence type="ECO:0000313" key="2">
    <source>
        <dbReference type="Proteomes" id="UP000054538"/>
    </source>
</evidence>
<gene>
    <name evidence="1" type="ORF">PAXRUDRAFT_612365</name>
</gene>
<reference evidence="2" key="2">
    <citation type="submission" date="2015-01" db="EMBL/GenBank/DDBJ databases">
        <title>Evolutionary Origins and Diversification of the Mycorrhizal Mutualists.</title>
        <authorList>
            <consortium name="DOE Joint Genome Institute"/>
            <consortium name="Mycorrhizal Genomics Consortium"/>
            <person name="Kohler A."/>
            <person name="Kuo A."/>
            <person name="Nagy L.G."/>
            <person name="Floudas D."/>
            <person name="Copeland A."/>
            <person name="Barry K.W."/>
            <person name="Cichocki N."/>
            <person name="Veneault-Fourrey C."/>
            <person name="LaButti K."/>
            <person name="Lindquist E.A."/>
            <person name="Lipzen A."/>
            <person name="Lundell T."/>
            <person name="Morin E."/>
            <person name="Murat C."/>
            <person name="Riley R."/>
            <person name="Ohm R."/>
            <person name="Sun H."/>
            <person name="Tunlid A."/>
            <person name="Henrissat B."/>
            <person name="Grigoriev I.V."/>
            <person name="Hibbett D.S."/>
            <person name="Martin F."/>
        </authorList>
    </citation>
    <scope>NUCLEOTIDE SEQUENCE [LARGE SCALE GENOMIC DNA]</scope>
    <source>
        <strain evidence="2">Ve08.2h10</strain>
    </source>
</reference>